<accession>A0A7Z0EDJ4</accession>
<evidence type="ECO:0000256" key="1">
    <source>
        <dbReference type="SAM" id="Phobius"/>
    </source>
</evidence>
<dbReference type="EMBL" id="JACCFM010000001">
    <property type="protein sequence ID" value="NYJ19674.1"/>
    <property type="molecule type" value="Genomic_DNA"/>
</dbReference>
<gene>
    <name evidence="2" type="ORF">HNR05_001465</name>
</gene>
<dbReference type="AlphaFoldDB" id="A0A7Z0EDJ4"/>
<reference evidence="2 3" key="1">
    <citation type="submission" date="2020-07" db="EMBL/GenBank/DDBJ databases">
        <title>Sequencing the genomes of 1000 actinobacteria strains.</title>
        <authorList>
            <person name="Klenk H.-P."/>
        </authorList>
    </citation>
    <scope>NUCLEOTIDE SEQUENCE [LARGE SCALE GENOMIC DNA]</scope>
    <source>
        <strain evidence="2 3">LI1</strain>
    </source>
</reference>
<name>A0A7Z0EDJ4_9MICO</name>
<comment type="caution">
    <text evidence="2">The sequence shown here is derived from an EMBL/GenBank/DDBJ whole genome shotgun (WGS) entry which is preliminary data.</text>
</comment>
<keyword evidence="1" id="KW-0812">Transmembrane</keyword>
<protein>
    <submittedName>
        <fullName evidence="2">Uncharacterized protein</fullName>
    </submittedName>
</protein>
<keyword evidence="3" id="KW-1185">Reference proteome</keyword>
<feature type="transmembrane region" description="Helical" evidence="1">
    <location>
        <begin position="20"/>
        <end position="41"/>
    </location>
</feature>
<evidence type="ECO:0000313" key="2">
    <source>
        <dbReference type="EMBL" id="NYJ19674.1"/>
    </source>
</evidence>
<keyword evidence="1" id="KW-0472">Membrane</keyword>
<sequence>MDIVDPASGRPALTAATPISGPLIGVITLLPLLLVPVLVAFDASGDSVGNACGTVMPSESYRVTMLCG</sequence>
<organism evidence="2 3">
    <name type="scientific">Glaciibacter psychrotolerans</name>
    <dbReference type="NCBI Taxonomy" id="670054"/>
    <lineage>
        <taxon>Bacteria</taxon>
        <taxon>Bacillati</taxon>
        <taxon>Actinomycetota</taxon>
        <taxon>Actinomycetes</taxon>
        <taxon>Micrococcales</taxon>
        <taxon>Microbacteriaceae</taxon>
        <taxon>Glaciibacter</taxon>
    </lineage>
</organism>
<evidence type="ECO:0000313" key="3">
    <source>
        <dbReference type="Proteomes" id="UP000537260"/>
    </source>
</evidence>
<keyword evidence="1" id="KW-1133">Transmembrane helix</keyword>
<dbReference type="Proteomes" id="UP000537260">
    <property type="component" value="Unassembled WGS sequence"/>
</dbReference>
<dbReference type="RefSeq" id="WP_179578397.1">
    <property type="nucleotide sequence ID" value="NZ_JACCFM010000001.1"/>
</dbReference>
<proteinExistence type="predicted"/>